<evidence type="ECO:0000313" key="5">
    <source>
        <dbReference type="EMBL" id="AZS50172.1"/>
    </source>
</evidence>
<dbReference type="RefSeq" id="WP_127162324.1">
    <property type="nucleotide sequence ID" value="NZ_CP029822.1"/>
</dbReference>
<dbReference type="GO" id="GO:0003700">
    <property type="term" value="F:DNA-binding transcription factor activity"/>
    <property type="evidence" value="ECO:0007669"/>
    <property type="project" value="InterPro"/>
</dbReference>
<dbReference type="InterPro" id="IPR009057">
    <property type="entry name" value="Homeodomain-like_sf"/>
</dbReference>
<organism evidence="5 6">
    <name type="scientific">Entomomonas moraniae</name>
    <dbReference type="NCBI Taxonomy" id="2213226"/>
    <lineage>
        <taxon>Bacteria</taxon>
        <taxon>Pseudomonadati</taxon>
        <taxon>Pseudomonadota</taxon>
        <taxon>Gammaproteobacteria</taxon>
        <taxon>Pseudomonadales</taxon>
        <taxon>Pseudomonadaceae</taxon>
        <taxon>Entomomonas</taxon>
    </lineage>
</organism>
<proteinExistence type="predicted"/>
<evidence type="ECO:0000313" key="6">
    <source>
        <dbReference type="Proteomes" id="UP000273143"/>
    </source>
</evidence>
<dbReference type="Pfam" id="PF12833">
    <property type="entry name" value="HTH_18"/>
    <property type="match status" value="1"/>
</dbReference>
<evidence type="ECO:0000259" key="4">
    <source>
        <dbReference type="PROSITE" id="PS01124"/>
    </source>
</evidence>
<feature type="domain" description="HTH araC/xylS-type" evidence="4">
    <location>
        <begin position="199"/>
        <end position="297"/>
    </location>
</feature>
<keyword evidence="1" id="KW-0805">Transcription regulation</keyword>
<dbReference type="EMBL" id="CP029822">
    <property type="protein sequence ID" value="AZS50172.1"/>
    <property type="molecule type" value="Genomic_DNA"/>
</dbReference>
<dbReference type="SUPFAM" id="SSF51182">
    <property type="entry name" value="RmlC-like cupins"/>
    <property type="match status" value="1"/>
</dbReference>
<dbReference type="InterPro" id="IPR018060">
    <property type="entry name" value="HTH_AraC"/>
</dbReference>
<dbReference type="Proteomes" id="UP000273143">
    <property type="component" value="Chromosome"/>
</dbReference>
<dbReference type="InterPro" id="IPR011051">
    <property type="entry name" value="RmlC_Cupin_sf"/>
</dbReference>
<evidence type="ECO:0000256" key="1">
    <source>
        <dbReference type="ARBA" id="ARBA00023015"/>
    </source>
</evidence>
<accession>A0A3Q9JIA9</accession>
<keyword evidence="3" id="KW-0804">Transcription</keyword>
<dbReference type="InterPro" id="IPR014710">
    <property type="entry name" value="RmlC-like_jellyroll"/>
</dbReference>
<dbReference type="Gene3D" id="2.60.120.10">
    <property type="entry name" value="Jelly Rolls"/>
    <property type="match status" value="1"/>
</dbReference>
<dbReference type="PANTHER" id="PTHR43280:SF19">
    <property type="entry name" value="4-HYDROXYPHENYLACETATE CATABOLISM PROTEIN"/>
    <property type="match status" value="1"/>
</dbReference>
<dbReference type="Pfam" id="PF02311">
    <property type="entry name" value="AraC_binding"/>
    <property type="match status" value="1"/>
</dbReference>
<evidence type="ECO:0000256" key="3">
    <source>
        <dbReference type="ARBA" id="ARBA00023163"/>
    </source>
</evidence>
<reference evidence="6" key="1">
    <citation type="submission" date="2018-06" db="EMBL/GenBank/DDBJ databases">
        <title>Complete genome of Pseudomonas insecticola strain QZS01.</title>
        <authorList>
            <person name="Wang J."/>
            <person name="Su Q."/>
        </authorList>
    </citation>
    <scope>NUCLEOTIDE SEQUENCE [LARGE SCALE GENOMIC DNA]</scope>
    <source>
        <strain evidence="6">QZS01</strain>
    </source>
</reference>
<evidence type="ECO:0000256" key="2">
    <source>
        <dbReference type="ARBA" id="ARBA00023125"/>
    </source>
</evidence>
<dbReference type="KEGG" id="emo:DM558_04995"/>
<dbReference type="PANTHER" id="PTHR43280">
    <property type="entry name" value="ARAC-FAMILY TRANSCRIPTIONAL REGULATOR"/>
    <property type="match status" value="1"/>
</dbReference>
<dbReference type="InterPro" id="IPR003313">
    <property type="entry name" value="AraC-bd"/>
</dbReference>
<dbReference type="SUPFAM" id="SSF46689">
    <property type="entry name" value="Homeodomain-like"/>
    <property type="match status" value="1"/>
</dbReference>
<dbReference type="AlphaFoldDB" id="A0A3Q9JIA9"/>
<dbReference type="InterPro" id="IPR011983">
    <property type="entry name" value="HpaA_TReg"/>
</dbReference>
<name>A0A3Q9JIA9_9GAMM</name>
<dbReference type="NCBIfam" id="TIGR02297">
    <property type="entry name" value="HpaA"/>
    <property type="match status" value="1"/>
</dbReference>
<dbReference type="SMART" id="SM00342">
    <property type="entry name" value="HTH_ARAC"/>
    <property type="match status" value="1"/>
</dbReference>
<sequence length="309" mass="36300">MTADTNIPNIIIGQDYDSRYKDADIHYEALGNLADFFGRTMKMHRHDRYYQVHYVKTGTSYICLGEHQYQLEAPLFFITPPIIPHAFVTDEESDGHVLTIRQQFIWSLLDELPELKSQLKTMSICVSIKDLPKVLQQEAQHLTYLLDKLREETHTANNGFLVAQQSLVRLIFISLLRLAGNIKIQNHEPLHHQAFYIFRQFNELVEFSYKDHLPLKYYAQQLIITEAKLNDACRQIANISPKQIIIDRLMQEAKYLLLFSSNSVRDIGYQLGFDDPAYFTRFFTRESKMTPKMYRQTIADKPYISYFVR</sequence>
<keyword evidence="6" id="KW-1185">Reference proteome</keyword>
<gene>
    <name evidence="5" type="primary">hpaA</name>
    <name evidence="5" type="ORF">DM558_04995</name>
</gene>
<dbReference type="GO" id="GO:0043565">
    <property type="term" value="F:sequence-specific DNA binding"/>
    <property type="evidence" value="ECO:0007669"/>
    <property type="project" value="InterPro"/>
</dbReference>
<keyword evidence="2" id="KW-0238">DNA-binding</keyword>
<dbReference type="PROSITE" id="PS01124">
    <property type="entry name" value="HTH_ARAC_FAMILY_2"/>
    <property type="match status" value="1"/>
</dbReference>
<protein>
    <submittedName>
        <fullName evidence="5">4-hydroxyphenylacetate catabolism regulatory protein HpaA</fullName>
    </submittedName>
</protein>
<dbReference type="Gene3D" id="1.10.10.60">
    <property type="entry name" value="Homeodomain-like"/>
    <property type="match status" value="1"/>
</dbReference>